<dbReference type="InterPro" id="IPR036736">
    <property type="entry name" value="ACP-like_sf"/>
</dbReference>
<keyword evidence="3" id="KW-1185">Reference proteome</keyword>
<comment type="caution">
    <text evidence="2">The sequence shown here is derived from an EMBL/GenBank/DDBJ whole genome shotgun (WGS) entry which is preliminary data.</text>
</comment>
<dbReference type="RefSeq" id="WP_246904026.1">
    <property type="nucleotide sequence ID" value="NZ_JALJRB010000005.1"/>
</dbReference>
<accession>A0AA41R6Y2</accession>
<name>A0AA41R6Y2_9BACT</name>
<gene>
    <name evidence="2" type="ORF">MRX98_06315</name>
</gene>
<reference evidence="2" key="1">
    <citation type="submission" date="2022-04" db="EMBL/GenBank/DDBJ databases">
        <title>Desulfatitalea alkaliphila sp. nov., a novel anaerobic sulfate-reducing bacterium isolated from terrestrial mud volcano, Taman Peninsula, Russia.</title>
        <authorList>
            <person name="Khomyakova M.A."/>
            <person name="Merkel A.Y."/>
            <person name="Slobodkin A.I."/>
        </authorList>
    </citation>
    <scope>NUCLEOTIDE SEQUENCE</scope>
    <source>
        <strain evidence="2">M08but</strain>
    </source>
</reference>
<dbReference type="Proteomes" id="UP001165427">
    <property type="component" value="Unassembled WGS sequence"/>
</dbReference>
<dbReference type="InterPro" id="IPR009081">
    <property type="entry name" value="PP-bd_ACP"/>
</dbReference>
<dbReference type="AlphaFoldDB" id="A0AA41R6Y2"/>
<evidence type="ECO:0000313" key="3">
    <source>
        <dbReference type="Proteomes" id="UP001165427"/>
    </source>
</evidence>
<evidence type="ECO:0000313" key="2">
    <source>
        <dbReference type="EMBL" id="MCJ8500183.1"/>
    </source>
</evidence>
<dbReference type="Gene3D" id="1.10.1200.10">
    <property type="entry name" value="ACP-like"/>
    <property type="match status" value="1"/>
</dbReference>
<organism evidence="2 3">
    <name type="scientific">Desulfatitalea alkaliphila</name>
    <dbReference type="NCBI Taxonomy" id="2929485"/>
    <lineage>
        <taxon>Bacteria</taxon>
        <taxon>Pseudomonadati</taxon>
        <taxon>Thermodesulfobacteriota</taxon>
        <taxon>Desulfobacteria</taxon>
        <taxon>Desulfobacterales</taxon>
        <taxon>Desulfosarcinaceae</taxon>
        <taxon>Desulfatitalea</taxon>
    </lineage>
</organism>
<feature type="domain" description="Carrier" evidence="1">
    <location>
        <begin position="11"/>
        <end position="92"/>
    </location>
</feature>
<protein>
    <submittedName>
        <fullName evidence="2">Phosphopantetheine-binding protein</fullName>
    </submittedName>
</protein>
<proteinExistence type="predicted"/>
<dbReference type="PROSITE" id="PS50075">
    <property type="entry name" value="CARRIER"/>
    <property type="match status" value="1"/>
</dbReference>
<dbReference type="EMBL" id="JALJRB010000005">
    <property type="protein sequence ID" value="MCJ8500183.1"/>
    <property type="molecule type" value="Genomic_DNA"/>
</dbReference>
<evidence type="ECO:0000259" key="1">
    <source>
        <dbReference type="PROSITE" id="PS50075"/>
    </source>
</evidence>
<sequence>MQFNMKGSLDEALKTRIKQLIVDNCDLDIELSDIDDEAPLFDRASNLELDSIDALQISIAIQNTFGIAIRDSKEMRRVMKSINSFADHIQPA</sequence>
<dbReference type="Pfam" id="PF00550">
    <property type="entry name" value="PP-binding"/>
    <property type="match status" value="1"/>
</dbReference>
<dbReference type="SUPFAM" id="SSF47336">
    <property type="entry name" value="ACP-like"/>
    <property type="match status" value="1"/>
</dbReference>